<dbReference type="PANTHER" id="PTHR30126:SF40">
    <property type="entry name" value="HTH-TYPE TRANSCRIPTIONAL REGULATOR GLTR"/>
    <property type="match status" value="1"/>
</dbReference>
<dbReference type="InterPro" id="IPR036388">
    <property type="entry name" value="WH-like_DNA-bd_sf"/>
</dbReference>
<dbReference type="SUPFAM" id="SSF53850">
    <property type="entry name" value="Periplasmic binding protein-like II"/>
    <property type="match status" value="1"/>
</dbReference>
<evidence type="ECO:0000256" key="3">
    <source>
        <dbReference type="ARBA" id="ARBA00023015"/>
    </source>
</evidence>
<keyword evidence="5" id="KW-0804">Transcription</keyword>
<evidence type="ECO:0000256" key="5">
    <source>
        <dbReference type="ARBA" id="ARBA00023163"/>
    </source>
</evidence>
<dbReference type="InterPro" id="IPR036390">
    <property type="entry name" value="WH_DNA-bd_sf"/>
</dbReference>
<dbReference type="RefSeq" id="WP_275246598.1">
    <property type="nucleotide sequence ID" value="NZ_BAABDX010000001.1"/>
</dbReference>
<protein>
    <submittedName>
        <fullName evidence="7">LysR family transcriptional regulator</fullName>
    </submittedName>
</protein>
<dbReference type="InterPro" id="IPR005119">
    <property type="entry name" value="LysR_subst-bd"/>
</dbReference>
<evidence type="ECO:0000256" key="2">
    <source>
        <dbReference type="ARBA" id="ARBA00009437"/>
    </source>
</evidence>
<keyword evidence="4" id="KW-0238">DNA-binding</keyword>
<keyword evidence="8" id="KW-1185">Reference proteome</keyword>
<name>A0ABY8BLW4_AFICR</name>
<dbReference type="PROSITE" id="PS50931">
    <property type="entry name" value="HTH_LYSR"/>
    <property type="match status" value="1"/>
</dbReference>
<proteinExistence type="inferred from homology"/>
<reference evidence="7 8" key="1">
    <citation type="submission" date="2022-11" db="EMBL/GenBank/DDBJ databases">
        <authorList>
            <person name="Siebert D."/>
            <person name="Busche T."/>
            <person name="Saydam E."/>
            <person name="Kalinowski J."/>
            <person name="Ruckert C."/>
            <person name="Blombach B."/>
        </authorList>
    </citation>
    <scope>NUCLEOTIDE SEQUENCE [LARGE SCALE GENOMIC DNA]</scope>
    <source>
        <strain evidence="7 8">DSM 1083</strain>
    </source>
</reference>
<evidence type="ECO:0000313" key="7">
    <source>
        <dbReference type="EMBL" id="WEF50977.1"/>
    </source>
</evidence>
<dbReference type="Proteomes" id="UP001213907">
    <property type="component" value="Chromosome"/>
</dbReference>
<dbReference type="SUPFAM" id="SSF46785">
    <property type="entry name" value="Winged helix' DNA-binding domain"/>
    <property type="match status" value="1"/>
</dbReference>
<accession>A0ABY8BLW4</accession>
<evidence type="ECO:0000313" key="8">
    <source>
        <dbReference type="Proteomes" id="UP001213907"/>
    </source>
</evidence>
<dbReference type="InterPro" id="IPR000847">
    <property type="entry name" value="LysR_HTH_N"/>
</dbReference>
<comment type="function">
    <text evidence="1">NodD regulates the expression of the nodABCFE genes which encode other nodulation proteins. NodD is also a negative regulator of its own expression. Binds flavonoids as inducers.</text>
</comment>
<dbReference type="PANTHER" id="PTHR30126">
    <property type="entry name" value="HTH-TYPE TRANSCRIPTIONAL REGULATOR"/>
    <property type="match status" value="1"/>
</dbReference>
<keyword evidence="3" id="KW-0805">Transcription regulation</keyword>
<evidence type="ECO:0000259" key="6">
    <source>
        <dbReference type="PROSITE" id="PS50931"/>
    </source>
</evidence>
<feature type="domain" description="HTH lysR-type" evidence="6">
    <location>
        <begin position="1"/>
        <end position="53"/>
    </location>
</feature>
<dbReference type="EMBL" id="CP113162">
    <property type="protein sequence ID" value="WEF50977.1"/>
    <property type="molecule type" value="Genomic_DNA"/>
</dbReference>
<dbReference type="Pfam" id="PF03466">
    <property type="entry name" value="LysR_substrate"/>
    <property type="match status" value="1"/>
</dbReference>
<dbReference type="Gene3D" id="3.40.190.10">
    <property type="entry name" value="Periplasmic binding protein-like II"/>
    <property type="match status" value="2"/>
</dbReference>
<gene>
    <name evidence="7" type="ORF">AFIC_002536</name>
</gene>
<evidence type="ECO:0000256" key="4">
    <source>
        <dbReference type="ARBA" id="ARBA00023125"/>
    </source>
</evidence>
<evidence type="ECO:0000256" key="1">
    <source>
        <dbReference type="ARBA" id="ARBA00003502"/>
    </source>
</evidence>
<comment type="similarity">
    <text evidence="2">Belongs to the LysR transcriptional regulatory family.</text>
</comment>
<organism evidence="7 8">
    <name type="scientific">Afipia carboxydohydrogena</name>
    <name type="common">Pseudomonas carboxydohydrogena</name>
    <dbReference type="NCBI Taxonomy" id="290"/>
    <lineage>
        <taxon>Bacteria</taxon>
        <taxon>Pseudomonadati</taxon>
        <taxon>Pseudomonadota</taxon>
        <taxon>Alphaproteobacteria</taxon>
        <taxon>Hyphomicrobiales</taxon>
        <taxon>Nitrobacteraceae</taxon>
        <taxon>Afipia</taxon>
    </lineage>
</organism>
<dbReference type="Gene3D" id="1.10.10.10">
    <property type="entry name" value="Winged helix-like DNA-binding domain superfamily/Winged helix DNA-binding domain"/>
    <property type="match status" value="1"/>
</dbReference>
<dbReference type="Pfam" id="PF00126">
    <property type="entry name" value="HTH_1"/>
    <property type="match status" value="1"/>
</dbReference>
<sequence>MKTLLAIHDEGSFQAAAKRLNMTLSAASMQMKQLEEVYATALFDRSTRPPSLTSLGVKLAEASRSVISGYEDLSLLLRSEAPLSGRINLGIATASIRLLPQLTKIMKERFPDLDINIESAISIKLIERVSQGALDAALLTPQILSDDLLATTILTEPMVLVAAKSKRSQLAINLIHTHPFILFDPRTGIGKAVDAFLTRQGNFCRKVTVLDSLEAIVELVALDMGVTIIPEPEAARYGRGRVVWTNELGSELQRNLALITRRSAGSLHLHKTLADAFHAALSADSLLQKAATSPLSEGQNLLS</sequence>